<dbReference type="RefSeq" id="WP_013584060.1">
    <property type="nucleotide sequence ID" value="NC_015125.1"/>
</dbReference>
<reference key="2">
    <citation type="submission" date="2011-02" db="EMBL/GenBank/DDBJ databases">
        <title>Genome sequence of Microbacterium testaceum StLB037.</title>
        <authorList>
            <person name="Morohoshi T."/>
            <person name="Wang W.Z."/>
            <person name="Someya N."/>
            <person name="Ikeda T."/>
        </authorList>
    </citation>
    <scope>NUCLEOTIDE SEQUENCE</scope>
    <source>
        <strain>StLB037</strain>
    </source>
</reference>
<organism evidence="2 3">
    <name type="scientific">Microbacterium testaceum (strain StLB037)</name>
    <dbReference type="NCBI Taxonomy" id="979556"/>
    <lineage>
        <taxon>Bacteria</taxon>
        <taxon>Bacillati</taxon>
        <taxon>Actinomycetota</taxon>
        <taxon>Actinomycetes</taxon>
        <taxon>Micrococcales</taxon>
        <taxon>Microbacteriaceae</taxon>
        <taxon>Microbacterium</taxon>
    </lineage>
</organism>
<keyword evidence="1" id="KW-0812">Transmembrane</keyword>
<dbReference type="STRING" id="979556.MTES_0969"/>
<keyword evidence="2" id="KW-0238">DNA-binding</keyword>
<feature type="transmembrane region" description="Helical" evidence="1">
    <location>
        <begin position="122"/>
        <end position="142"/>
    </location>
</feature>
<dbReference type="AlphaFoldDB" id="E8NF79"/>
<dbReference type="GO" id="GO:0016301">
    <property type="term" value="F:kinase activity"/>
    <property type="evidence" value="ECO:0007669"/>
    <property type="project" value="UniProtKB-KW"/>
</dbReference>
<gene>
    <name evidence="2" type="ordered locus">MTES_0969</name>
</gene>
<keyword evidence="2" id="KW-0418">Kinase</keyword>
<dbReference type="GO" id="GO:0003677">
    <property type="term" value="F:DNA binding"/>
    <property type="evidence" value="ECO:0007669"/>
    <property type="project" value="UniProtKB-KW"/>
</dbReference>
<dbReference type="OrthoDB" id="5073035at2"/>
<keyword evidence="2" id="KW-0808">Transferase</keyword>
<dbReference type="KEGG" id="mts:MTES_0969"/>
<proteinExistence type="predicted"/>
<keyword evidence="1" id="KW-0472">Membrane</keyword>
<keyword evidence="1" id="KW-1133">Transmembrane helix</keyword>
<accession>E8NF79</accession>
<evidence type="ECO:0000313" key="3">
    <source>
        <dbReference type="Proteomes" id="UP000008975"/>
    </source>
</evidence>
<sequence length="163" mass="16342">MTDASRPAGVTPPVAVVFAAVTFVALAIGGLGVASLVFDSDVIPVTGLGPIPGVLGLVVATASFAGILFWGLRADPPGYLTAVPCALGVYVGELAGIVIGGVFSGSDPARAIAAAGEVALGWPGAVLAGAGLLSGVFGVFLVRVRTERPRWTWEDEEEDGPRS</sequence>
<protein>
    <submittedName>
        <fullName evidence="2">Uncharacterized protein with protein kinase and helix-hairpin-helix DNA-binding domains</fullName>
    </submittedName>
</protein>
<dbReference type="Proteomes" id="UP000008975">
    <property type="component" value="Chromosome"/>
</dbReference>
<name>E8NF79_MICTS</name>
<evidence type="ECO:0000256" key="1">
    <source>
        <dbReference type="SAM" id="Phobius"/>
    </source>
</evidence>
<dbReference type="EMBL" id="AP012052">
    <property type="protein sequence ID" value="BAJ73933.1"/>
    <property type="molecule type" value="Genomic_DNA"/>
</dbReference>
<feature type="transmembrane region" description="Helical" evidence="1">
    <location>
        <begin position="50"/>
        <end position="72"/>
    </location>
</feature>
<dbReference type="HOGENOM" id="CLU_1625194_0_0_11"/>
<reference evidence="2 3" key="1">
    <citation type="journal article" date="2011" name="J. Bacteriol.">
        <title>Genome sequence of Microbacterium testaceum StLB037, an N-acylhomoserine lactone-degrading bacterium isolated from potato leaves.</title>
        <authorList>
            <person name="Morohoshi T."/>
            <person name="Wang W.-Z."/>
            <person name="Someya N."/>
            <person name="Ikeda T."/>
        </authorList>
    </citation>
    <scope>NUCLEOTIDE SEQUENCE [LARGE SCALE GENOMIC DNA]</scope>
    <source>
        <strain evidence="2 3">StLB037</strain>
    </source>
</reference>
<evidence type="ECO:0000313" key="2">
    <source>
        <dbReference type="EMBL" id="BAJ73933.1"/>
    </source>
</evidence>
<feature type="transmembrane region" description="Helical" evidence="1">
    <location>
        <begin position="12"/>
        <end position="38"/>
    </location>
</feature>
<feature type="transmembrane region" description="Helical" evidence="1">
    <location>
        <begin position="79"/>
        <end position="102"/>
    </location>
</feature>